<organism evidence="1 2">
    <name type="scientific">Patella caerulea</name>
    <name type="common">Rayed Mediterranean limpet</name>
    <dbReference type="NCBI Taxonomy" id="87958"/>
    <lineage>
        <taxon>Eukaryota</taxon>
        <taxon>Metazoa</taxon>
        <taxon>Spiralia</taxon>
        <taxon>Lophotrochozoa</taxon>
        <taxon>Mollusca</taxon>
        <taxon>Gastropoda</taxon>
        <taxon>Patellogastropoda</taxon>
        <taxon>Patelloidea</taxon>
        <taxon>Patellidae</taxon>
        <taxon>Patella</taxon>
    </lineage>
</organism>
<gene>
    <name evidence="1" type="ORF">SNE40_018785</name>
</gene>
<proteinExistence type="predicted"/>
<name>A0AAN8J735_PATCE</name>
<dbReference type="Proteomes" id="UP001347796">
    <property type="component" value="Unassembled WGS sequence"/>
</dbReference>
<comment type="caution">
    <text evidence="1">The sequence shown here is derived from an EMBL/GenBank/DDBJ whole genome shotgun (WGS) entry which is preliminary data.</text>
</comment>
<evidence type="ECO:0000313" key="2">
    <source>
        <dbReference type="Proteomes" id="UP001347796"/>
    </source>
</evidence>
<accession>A0AAN8J735</accession>
<protein>
    <submittedName>
        <fullName evidence="1">Uncharacterized protein</fullName>
    </submittedName>
</protein>
<reference evidence="1 2" key="1">
    <citation type="submission" date="2024-01" db="EMBL/GenBank/DDBJ databases">
        <title>The genome of the rayed Mediterranean limpet Patella caerulea (Linnaeus, 1758).</title>
        <authorList>
            <person name="Anh-Thu Weber A."/>
            <person name="Halstead-Nussloch G."/>
        </authorList>
    </citation>
    <scope>NUCLEOTIDE SEQUENCE [LARGE SCALE GENOMIC DNA]</scope>
    <source>
        <strain evidence="1">AATW-2023a</strain>
        <tissue evidence="1">Whole specimen</tissue>
    </source>
</reference>
<sequence length="82" mass="9444">MTNEINTAQGGGITEFVKPREFNTDIMISSVNKAVENVNLESDICDYEDLDDDEKTQSRVHIHRIRRSRRKTAFKGCNIDKK</sequence>
<dbReference type="AlphaFoldDB" id="A0AAN8J735"/>
<dbReference type="EMBL" id="JAZGQO010000014">
    <property type="protein sequence ID" value="KAK6170376.1"/>
    <property type="molecule type" value="Genomic_DNA"/>
</dbReference>
<evidence type="ECO:0000313" key="1">
    <source>
        <dbReference type="EMBL" id="KAK6170376.1"/>
    </source>
</evidence>
<keyword evidence="2" id="KW-1185">Reference proteome</keyword>